<accession>A0AA37WNU7</accession>
<dbReference type="Pfam" id="PF05630">
    <property type="entry name" value="NPP1"/>
    <property type="match status" value="1"/>
</dbReference>
<dbReference type="PANTHER" id="PTHR33657">
    <property type="entry name" value="DOMAIN PROTEIN, PUTATIVE (AFU_ORTHOLOGUE AFUA_5G00600)-RELATED"/>
    <property type="match status" value="1"/>
</dbReference>
<reference evidence="2 3" key="1">
    <citation type="journal article" date="2014" name="Int. J. Syst. Evol. Microbiol.">
        <title>Complete genome sequence of Corynebacterium casei LMG S-19264T (=DSM 44701T), isolated from a smear-ripened cheese.</title>
        <authorList>
            <consortium name="US DOE Joint Genome Institute (JGI-PGF)"/>
            <person name="Walter F."/>
            <person name="Albersmeier A."/>
            <person name="Kalinowski J."/>
            <person name="Ruckert C."/>
        </authorList>
    </citation>
    <scope>NUCLEOTIDE SEQUENCE [LARGE SCALE GENOMIC DNA]</scope>
    <source>
        <strain evidence="2 3">NBRC 110095</strain>
    </source>
</reference>
<feature type="signal peptide" evidence="1">
    <location>
        <begin position="1"/>
        <end position="27"/>
    </location>
</feature>
<keyword evidence="1" id="KW-0732">Signal</keyword>
<evidence type="ECO:0008006" key="4">
    <source>
        <dbReference type="Google" id="ProtNLM"/>
    </source>
</evidence>
<dbReference type="AlphaFoldDB" id="A0AA37WNU7"/>
<feature type="chain" id="PRO_5041214497" description="Necrosis inducing protein (NPP1)" evidence="1">
    <location>
        <begin position="28"/>
        <end position="249"/>
    </location>
</feature>
<sequence length="249" mass="26894">MKLLKIKMSLPAVCAVLLTAVASFSNAAGPGVSTGHDRLKPVSTGATSTHNRFTPKLVIEHGCQPFAAVDDSGNYNAGLNNSGAHNGGCSSSPSGQAYARSACVGEYCGHMFVYYMPKDNGVPFAFFGHRHDFEEIVVWTRNNDIIGAAYSAHGDYYYDENPYLSNGRVNASYGIDAFTHSMGAVARRDRGDGTVWPAASWELLTPRAKQALNDPSNWSAGNFAARDDNFKDKLNEARTRTVVNAGIRF</sequence>
<proteinExistence type="predicted"/>
<evidence type="ECO:0000313" key="3">
    <source>
        <dbReference type="Proteomes" id="UP001156870"/>
    </source>
</evidence>
<dbReference type="InterPro" id="IPR008701">
    <property type="entry name" value="NPP1"/>
</dbReference>
<dbReference type="PIRSF" id="PIRSF029958">
    <property type="entry name" value="Necrosis-inducing_protein"/>
    <property type="match status" value="1"/>
</dbReference>
<organism evidence="2 3">
    <name type="scientific">Marinibactrum halimedae</name>
    <dbReference type="NCBI Taxonomy" id="1444977"/>
    <lineage>
        <taxon>Bacteria</taxon>
        <taxon>Pseudomonadati</taxon>
        <taxon>Pseudomonadota</taxon>
        <taxon>Gammaproteobacteria</taxon>
        <taxon>Cellvibrionales</taxon>
        <taxon>Cellvibrionaceae</taxon>
        <taxon>Marinibactrum</taxon>
    </lineage>
</organism>
<keyword evidence="3" id="KW-1185">Reference proteome</keyword>
<dbReference type="RefSeq" id="WP_232593336.1">
    <property type="nucleotide sequence ID" value="NZ_BSPD01000029.1"/>
</dbReference>
<dbReference type="EMBL" id="BSPD01000029">
    <property type="protein sequence ID" value="GLS25297.1"/>
    <property type="molecule type" value="Genomic_DNA"/>
</dbReference>
<name>A0AA37WNU7_9GAMM</name>
<dbReference type="PANTHER" id="PTHR33657:SF6">
    <property type="entry name" value="SECRETED PROTEIN"/>
    <property type="match status" value="1"/>
</dbReference>
<gene>
    <name evidence="2" type="ORF">GCM10007877_10110</name>
</gene>
<evidence type="ECO:0000256" key="1">
    <source>
        <dbReference type="SAM" id="SignalP"/>
    </source>
</evidence>
<dbReference type="Proteomes" id="UP001156870">
    <property type="component" value="Unassembled WGS sequence"/>
</dbReference>
<comment type="caution">
    <text evidence="2">The sequence shown here is derived from an EMBL/GenBank/DDBJ whole genome shotgun (WGS) entry which is preliminary data.</text>
</comment>
<evidence type="ECO:0000313" key="2">
    <source>
        <dbReference type="EMBL" id="GLS25297.1"/>
    </source>
</evidence>
<protein>
    <recommendedName>
        <fullName evidence="4">Necrosis inducing protein (NPP1)</fullName>
    </recommendedName>
</protein>